<dbReference type="AlphaFoldDB" id="A0A4S4M3F0"/>
<evidence type="ECO:0000256" key="3">
    <source>
        <dbReference type="SAM" id="Coils"/>
    </source>
</evidence>
<feature type="non-terminal residue" evidence="5">
    <location>
        <position position="205"/>
    </location>
</feature>
<keyword evidence="2 3" id="KW-0175">Coiled coil</keyword>
<evidence type="ECO:0000256" key="1">
    <source>
        <dbReference type="ARBA" id="ARBA00005537"/>
    </source>
</evidence>
<dbReference type="PANTHER" id="PTHR39472">
    <property type="entry name" value="EXPRESSED PROTEIN"/>
    <property type="match status" value="1"/>
</dbReference>
<feature type="coiled-coil region" evidence="3">
    <location>
        <begin position="63"/>
        <end position="108"/>
    </location>
</feature>
<dbReference type="Proteomes" id="UP000310158">
    <property type="component" value="Unassembled WGS sequence"/>
</dbReference>
<keyword evidence="6" id="KW-1185">Reference proteome</keyword>
<accession>A0A4S4M3F0</accession>
<evidence type="ECO:0000313" key="6">
    <source>
        <dbReference type="Proteomes" id="UP000310158"/>
    </source>
</evidence>
<evidence type="ECO:0000256" key="2">
    <source>
        <dbReference type="ARBA" id="ARBA00023054"/>
    </source>
</evidence>
<protein>
    <submittedName>
        <fullName evidence="5">Uncharacterized protein</fullName>
    </submittedName>
</protein>
<dbReference type="OrthoDB" id="21214at2759"/>
<proteinExistence type="inferred from homology"/>
<feature type="region of interest" description="Disordered" evidence="4">
    <location>
        <begin position="170"/>
        <end position="205"/>
    </location>
</feature>
<reference evidence="5 6" key="1">
    <citation type="submission" date="2019-02" db="EMBL/GenBank/DDBJ databases">
        <title>Genome sequencing of the rare red list fungi Bondarzewia mesenterica.</title>
        <authorList>
            <person name="Buettner E."/>
            <person name="Kellner H."/>
        </authorList>
    </citation>
    <scope>NUCLEOTIDE SEQUENCE [LARGE SCALE GENOMIC DNA]</scope>
    <source>
        <strain evidence="5 6">DSM 108281</strain>
    </source>
</reference>
<dbReference type="EMBL" id="SGPL01000038">
    <property type="protein sequence ID" value="THH19686.1"/>
    <property type="molecule type" value="Genomic_DNA"/>
</dbReference>
<feature type="compositionally biased region" description="Low complexity" evidence="4">
    <location>
        <begin position="189"/>
        <end position="198"/>
    </location>
</feature>
<name>A0A4S4M3F0_9AGAM</name>
<evidence type="ECO:0000313" key="5">
    <source>
        <dbReference type="EMBL" id="THH19686.1"/>
    </source>
</evidence>
<dbReference type="InterPro" id="IPR008555">
    <property type="entry name" value="SIKE"/>
</dbReference>
<comment type="similarity">
    <text evidence="1">Belongs to the SIKE family.</text>
</comment>
<comment type="caution">
    <text evidence="5">The sequence shown here is derived from an EMBL/GenBank/DDBJ whole genome shotgun (WGS) entry which is preliminary data.</text>
</comment>
<dbReference type="Pfam" id="PF05769">
    <property type="entry name" value="SIKE"/>
    <property type="match status" value="1"/>
</dbReference>
<organism evidence="5 6">
    <name type="scientific">Bondarzewia mesenterica</name>
    <dbReference type="NCBI Taxonomy" id="1095465"/>
    <lineage>
        <taxon>Eukaryota</taxon>
        <taxon>Fungi</taxon>
        <taxon>Dikarya</taxon>
        <taxon>Basidiomycota</taxon>
        <taxon>Agaricomycotina</taxon>
        <taxon>Agaricomycetes</taxon>
        <taxon>Russulales</taxon>
        <taxon>Bondarzewiaceae</taxon>
        <taxon>Bondarzewia</taxon>
    </lineage>
</organism>
<sequence>MYNDVEGEFFIRAWQIINEIGDQLSHNHQFATSLLSRAGGLKAESTEAHSGFNLRRYHIDLSKETLESELERANAQIIIENHSLTQENKQLSLLLKEYEQTMETIMSKYRSHALAAQQHELTLTRHYESLLAHESHYTGDPSLAPAVHSLALGLRALQLSLVGKDASLDPRSLRSQYPLPAQPPPPNLNLPNSTAPAPATTPEPT</sequence>
<gene>
    <name evidence="5" type="ORF">EW146_g1514</name>
</gene>
<evidence type="ECO:0000256" key="4">
    <source>
        <dbReference type="SAM" id="MobiDB-lite"/>
    </source>
</evidence>
<dbReference type="PANTHER" id="PTHR39472:SF1">
    <property type="entry name" value="EXPRESSED PROTEIN"/>
    <property type="match status" value="1"/>
</dbReference>